<keyword evidence="1" id="KW-0614">Plasmid</keyword>
<gene>
    <name evidence="1" type="ORF">ICBEC13AM_00035</name>
</gene>
<protein>
    <submittedName>
        <fullName evidence="1">Uncharacterized protein</fullName>
    </submittedName>
</protein>
<geneLocation type="plasmid" evidence="1">
    <name>pICBEC13AM</name>
</geneLocation>
<name>A0A1W5W6Q7_ECOLX</name>
<sequence length="95" mass="11232">MLWDVYRGMSPDRRTDRQRPRKWPLIGIPFSYNILIAHSILRSSSKHNLPAPPHYRKWRAPPVRAESNRLILNVVTKHTHCCIATRFRSKGGYRK</sequence>
<proteinExistence type="predicted"/>
<accession>A0A1W5W6Q7</accession>
<organism evidence="1">
    <name type="scientific">Escherichia coli</name>
    <dbReference type="NCBI Taxonomy" id="562"/>
    <lineage>
        <taxon>Bacteria</taxon>
        <taxon>Pseudomonadati</taxon>
        <taxon>Pseudomonadota</taxon>
        <taxon>Gammaproteobacteria</taxon>
        <taxon>Enterobacterales</taxon>
        <taxon>Enterobacteriaceae</taxon>
        <taxon>Escherichia</taxon>
    </lineage>
</organism>
<dbReference type="AlphaFoldDB" id="A0A1W5W6Q7"/>
<dbReference type="EMBL" id="KY770025">
    <property type="protein sequence ID" value="ARH02025.1"/>
    <property type="molecule type" value="Genomic_DNA"/>
</dbReference>
<evidence type="ECO:0000313" key="1">
    <source>
        <dbReference type="EMBL" id="ARH02025.1"/>
    </source>
</evidence>
<reference evidence="1" key="1">
    <citation type="submission" date="2017-03" db="EMBL/GenBank/DDBJ databases">
        <title>Colistin-Resistant mcr-1-Positive Escherichia coli in Public Beaches, an Infectious Threat Emerging in Recreational Waters.</title>
        <authorList>
            <person name="Fernandes M.R."/>
            <person name="Sellera F.P."/>
            <person name="Esposito F."/>
            <person name="Cerdeira L."/>
            <person name="Lincopan N."/>
        </authorList>
    </citation>
    <scope>NUCLEOTIDE SEQUENCE</scope>
    <source>
        <strain evidence="1">ICBEC13AM</strain>
        <plasmid evidence="1">pICBEC13AM</plasmid>
    </source>
</reference>